<dbReference type="PROSITE" id="PS50943">
    <property type="entry name" value="HTH_CROC1"/>
    <property type="match status" value="1"/>
</dbReference>
<dbReference type="KEGG" id="mmyr:MXMO3_00284"/>
<dbReference type="Pfam" id="PF13560">
    <property type="entry name" value="HTH_31"/>
    <property type="match status" value="1"/>
</dbReference>
<evidence type="ECO:0000259" key="1">
    <source>
        <dbReference type="PROSITE" id="PS50943"/>
    </source>
</evidence>
<dbReference type="SMART" id="SM00530">
    <property type="entry name" value="HTH_XRE"/>
    <property type="match status" value="1"/>
</dbReference>
<evidence type="ECO:0000313" key="3">
    <source>
        <dbReference type="Proteomes" id="UP000258927"/>
    </source>
</evidence>
<organism evidence="2 3">
    <name type="scientific">Maritalea myrionectae</name>
    <dbReference type="NCBI Taxonomy" id="454601"/>
    <lineage>
        <taxon>Bacteria</taxon>
        <taxon>Pseudomonadati</taxon>
        <taxon>Pseudomonadota</taxon>
        <taxon>Alphaproteobacteria</taxon>
        <taxon>Hyphomicrobiales</taxon>
        <taxon>Devosiaceae</taxon>
        <taxon>Maritalea</taxon>
    </lineage>
</organism>
<dbReference type="STRING" id="1122213.GCA_000423365_02997"/>
<accession>A0A2R4M9Z3</accession>
<protein>
    <recommendedName>
        <fullName evidence="1">HTH cro/C1-type domain-containing protein</fullName>
    </recommendedName>
</protein>
<keyword evidence="3" id="KW-1185">Reference proteome</keyword>
<dbReference type="GO" id="GO:0003677">
    <property type="term" value="F:DNA binding"/>
    <property type="evidence" value="ECO:0007669"/>
    <property type="project" value="InterPro"/>
</dbReference>
<proteinExistence type="predicted"/>
<dbReference type="InterPro" id="IPR010982">
    <property type="entry name" value="Lambda_DNA-bd_dom_sf"/>
</dbReference>
<dbReference type="RefSeq" id="WP_027835810.1">
    <property type="nucleotide sequence ID" value="NZ_CP021330.1"/>
</dbReference>
<name>A0A2R4M9Z3_9HYPH</name>
<reference evidence="2 3" key="1">
    <citation type="submission" date="2017-05" db="EMBL/GenBank/DDBJ databases">
        <title>Genome Analysis of Maritalea myrionectae HL2708#5.</title>
        <authorList>
            <consortium name="Cotde Inc.-PKNU"/>
            <person name="Jang D."/>
            <person name="Oh H.-M."/>
        </authorList>
    </citation>
    <scope>NUCLEOTIDE SEQUENCE [LARGE SCALE GENOMIC DNA]</scope>
    <source>
        <strain evidence="2 3">HL2708#5</strain>
    </source>
</reference>
<feature type="domain" description="HTH cro/C1-type" evidence="1">
    <location>
        <begin position="8"/>
        <end position="66"/>
    </location>
</feature>
<dbReference type="AlphaFoldDB" id="A0A2R4M9Z3"/>
<sequence>MTPLGAKMRQMRRDRKITLKQMAADLNVSSAYLSALEHGHRGKPTWYMLQRIIAYFNVIWDEAEELQRLADLSDPKITIDTAGLDPKATTLSNKLAHNINSLEPSDLEFLIQEVEQRGARARAKK</sequence>
<dbReference type="SUPFAM" id="SSF47413">
    <property type="entry name" value="lambda repressor-like DNA-binding domains"/>
    <property type="match status" value="1"/>
</dbReference>
<dbReference type="EMBL" id="CP021330">
    <property type="protein sequence ID" value="AVX02832.1"/>
    <property type="molecule type" value="Genomic_DNA"/>
</dbReference>
<gene>
    <name evidence="2" type="ORF">MXMO3_00284</name>
</gene>
<dbReference type="Gene3D" id="1.10.260.40">
    <property type="entry name" value="lambda repressor-like DNA-binding domains"/>
    <property type="match status" value="1"/>
</dbReference>
<dbReference type="InterPro" id="IPR001387">
    <property type="entry name" value="Cro/C1-type_HTH"/>
</dbReference>
<dbReference type="CDD" id="cd00093">
    <property type="entry name" value="HTH_XRE"/>
    <property type="match status" value="1"/>
</dbReference>
<evidence type="ECO:0000313" key="2">
    <source>
        <dbReference type="EMBL" id="AVX02832.1"/>
    </source>
</evidence>
<dbReference type="Proteomes" id="UP000258927">
    <property type="component" value="Chromosome"/>
</dbReference>